<sequence length="269" mass="30507">MAIVTTTTTSEAIHANKSGIESTPEVVRTAKRAHDDRLRDIFRCTEHELAELRIALHRATYNLKYQATPLDPSIRPPLQPSSDEQVHIWDELISARRTWRDMLTGARYGGSSVVKPAGLEADLEDAKRELMIEASGGGAEGCLERPRFQDAACYVLRCTDDELAQLKSAIVKAEKNAYVGELAWDVLSATTSSDTMCDVIWKQIAWERPQLRDMLSCARWVKKPAALTWEMEVVKLNLLDDVFRSEPAKLVRLEMLYRDAVNKHQLYRH</sequence>
<accession>A0A9W7W7A6</accession>
<protein>
    <submittedName>
        <fullName evidence="1">Uncharacterized protein</fullName>
    </submittedName>
</protein>
<proteinExistence type="predicted"/>
<name>A0A9W7W7A6_9PEZI</name>
<dbReference type="AlphaFoldDB" id="A0A9W7W7A6"/>
<dbReference type="EMBL" id="RIBY02000001">
    <property type="protein sequence ID" value="KAH9845913.1"/>
    <property type="molecule type" value="Genomic_DNA"/>
</dbReference>
<keyword evidence="2" id="KW-1185">Reference proteome</keyword>
<reference evidence="1 2" key="1">
    <citation type="journal article" date="2018" name="IMA Fungus">
        <title>IMA Genome-F 10: Nine draft genome sequences of Claviceps purpurea s.lat., including C. arundinis, C. humidiphila, and C. cf. spartinae, pseudomolecules for the pitch canker pathogen Fusarium circinatum, draft genome of Davidsoniella eucalypti, Grosmannia galeiformis, Quambalaria eucalypti, and Teratosphaeria destructans.</title>
        <authorList>
            <person name="Wingfield B.D."/>
            <person name="Liu M."/>
            <person name="Nguyen H.D."/>
            <person name="Lane F.A."/>
            <person name="Morgan S.W."/>
            <person name="De Vos L."/>
            <person name="Wilken P.M."/>
            <person name="Duong T.A."/>
            <person name="Aylward J."/>
            <person name="Coetzee M.P."/>
            <person name="Dadej K."/>
            <person name="De Beer Z.W."/>
            <person name="Findlay W."/>
            <person name="Havenga M."/>
            <person name="Kolarik M."/>
            <person name="Menzies J.G."/>
            <person name="Naidoo K."/>
            <person name="Pochopski O."/>
            <person name="Shoukouhi P."/>
            <person name="Santana Q.C."/>
            <person name="Seifert K.A."/>
            <person name="Soal N."/>
            <person name="Steenkamp E.T."/>
            <person name="Tatham C.T."/>
            <person name="van der Nest M.A."/>
            <person name="Wingfield M.J."/>
        </authorList>
    </citation>
    <scope>NUCLEOTIDE SEQUENCE [LARGE SCALE GENOMIC DNA]</scope>
    <source>
        <strain evidence="1">CMW44962</strain>
    </source>
</reference>
<evidence type="ECO:0000313" key="1">
    <source>
        <dbReference type="EMBL" id="KAH9845913.1"/>
    </source>
</evidence>
<evidence type="ECO:0000313" key="2">
    <source>
        <dbReference type="Proteomes" id="UP001138500"/>
    </source>
</evidence>
<dbReference type="OrthoDB" id="10305424at2759"/>
<gene>
    <name evidence="1" type="ORF">Tdes44962_MAKER00124</name>
</gene>
<organism evidence="1 2">
    <name type="scientific">Teratosphaeria destructans</name>
    <dbReference type="NCBI Taxonomy" id="418781"/>
    <lineage>
        <taxon>Eukaryota</taxon>
        <taxon>Fungi</taxon>
        <taxon>Dikarya</taxon>
        <taxon>Ascomycota</taxon>
        <taxon>Pezizomycotina</taxon>
        <taxon>Dothideomycetes</taxon>
        <taxon>Dothideomycetidae</taxon>
        <taxon>Mycosphaerellales</taxon>
        <taxon>Teratosphaeriaceae</taxon>
        <taxon>Teratosphaeria</taxon>
    </lineage>
</organism>
<dbReference type="Proteomes" id="UP001138500">
    <property type="component" value="Unassembled WGS sequence"/>
</dbReference>
<reference evidence="1 2" key="2">
    <citation type="journal article" date="2021" name="Curr. Genet.">
        <title>Genetic response to nitrogen starvation in the aggressive Eucalyptus foliar pathogen Teratosphaeria destructans.</title>
        <authorList>
            <person name="Havenga M."/>
            <person name="Wingfield B.D."/>
            <person name="Wingfield M.J."/>
            <person name="Dreyer L.L."/>
            <person name="Roets F."/>
            <person name="Aylward J."/>
        </authorList>
    </citation>
    <scope>NUCLEOTIDE SEQUENCE [LARGE SCALE GENOMIC DNA]</scope>
    <source>
        <strain evidence="1">CMW44962</strain>
    </source>
</reference>
<comment type="caution">
    <text evidence="1">The sequence shown here is derived from an EMBL/GenBank/DDBJ whole genome shotgun (WGS) entry which is preliminary data.</text>
</comment>